<reference evidence="4" key="1">
    <citation type="journal article" date="2019" name="Int. J. Syst. Evol. Microbiol.">
        <title>The Global Catalogue of Microorganisms (GCM) 10K type strain sequencing project: providing services to taxonomists for standard genome sequencing and annotation.</title>
        <authorList>
            <consortium name="The Broad Institute Genomics Platform"/>
            <consortium name="The Broad Institute Genome Sequencing Center for Infectious Disease"/>
            <person name="Wu L."/>
            <person name="Ma J."/>
        </authorList>
    </citation>
    <scope>NUCLEOTIDE SEQUENCE [LARGE SCALE GENOMIC DNA]</scope>
    <source>
        <strain evidence="4">PCU 280</strain>
    </source>
</reference>
<dbReference type="InterPro" id="IPR017525">
    <property type="entry name" value="SspI"/>
</dbReference>
<keyword evidence="4" id="KW-1185">Reference proteome</keyword>
<dbReference type="RefSeq" id="WP_379231429.1">
    <property type="nucleotide sequence ID" value="NZ_JBHSTE010000001.1"/>
</dbReference>
<comment type="similarity">
    <text evidence="2">Belongs to the SspI family.</text>
</comment>
<keyword evidence="1 2" id="KW-0749">Sporulation</keyword>
<dbReference type="Proteomes" id="UP001596233">
    <property type="component" value="Unassembled WGS sequence"/>
</dbReference>
<dbReference type="EMBL" id="JBHSTE010000001">
    <property type="protein sequence ID" value="MFC6331809.1"/>
    <property type="molecule type" value="Genomic_DNA"/>
</dbReference>
<proteinExistence type="evidence at transcript level"/>
<dbReference type="Pfam" id="PF14098">
    <property type="entry name" value="SSPI"/>
    <property type="match status" value="1"/>
</dbReference>
<dbReference type="HAMAP" id="MF_00669">
    <property type="entry name" value="SspI"/>
    <property type="match status" value="1"/>
</dbReference>
<evidence type="ECO:0000256" key="1">
    <source>
        <dbReference type="ARBA" id="ARBA00022969"/>
    </source>
</evidence>
<accession>A0ABW1V322</accession>
<name>A0ABW1V322_9BACL</name>
<comment type="induction">
    <text evidence="2">Expressed only in the forespore compartment of sporulating cells.</text>
</comment>
<sequence>MQNFDLRQAIIDRIQDNNKNEIHETIADSCGADERALPGLGVLFEIIWKESSESQQSQMVETLYQHLQSDHNNSTASPSY</sequence>
<comment type="caution">
    <text evidence="3">The sequence shown here is derived from an EMBL/GenBank/DDBJ whole genome shotgun (WGS) entry which is preliminary data.</text>
</comment>
<dbReference type="NCBIfam" id="TIGR03092">
    <property type="entry name" value="SASP_sspI"/>
    <property type="match status" value="1"/>
</dbReference>
<protein>
    <recommendedName>
        <fullName evidence="2">Small, acid-soluble spore protein I</fullName>
        <shortName evidence="2">SASP I</shortName>
    </recommendedName>
</protein>
<evidence type="ECO:0000313" key="4">
    <source>
        <dbReference type="Proteomes" id="UP001596233"/>
    </source>
</evidence>
<evidence type="ECO:0000256" key="2">
    <source>
        <dbReference type="HAMAP-Rule" id="MF_00669"/>
    </source>
</evidence>
<comment type="subcellular location">
    <subcellularLocation>
        <location evidence="2">Spore core</location>
    </subcellularLocation>
</comment>
<organism evidence="3 4">
    <name type="scientific">Paenibacillus septentrionalis</name>
    <dbReference type="NCBI Taxonomy" id="429342"/>
    <lineage>
        <taxon>Bacteria</taxon>
        <taxon>Bacillati</taxon>
        <taxon>Bacillota</taxon>
        <taxon>Bacilli</taxon>
        <taxon>Bacillales</taxon>
        <taxon>Paenibacillaceae</taxon>
        <taxon>Paenibacillus</taxon>
    </lineage>
</organism>
<gene>
    <name evidence="2 3" type="primary">sspI</name>
    <name evidence="3" type="ORF">ACFP56_04175</name>
</gene>
<evidence type="ECO:0000313" key="3">
    <source>
        <dbReference type="EMBL" id="MFC6331809.1"/>
    </source>
</evidence>